<dbReference type="EMBL" id="LLZH01000097">
    <property type="protein sequence ID" value="KUL35874.1"/>
    <property type="molecule type" value="Genomic_DNA"/>
</dbReference>
<keyword evidence="2" id="KW-0808">Transferase</keyword>
<dbReference type="Pfam" id="PF13673">
    <property type="entry name" value="Acetyltransf_10"/>
    <property type="match status" value="1"/>
</dbReference>
<feature type="domain" description="N-acetyltransferase" evidence="1">
    <location>
        <begin position="12"/>
        <end position="149"/>
    </location>
</feature>
<protein>
    <submittedName>
        <fullName evidence="2">GCN5 family acetyltransferase</fullName>
    </submittedName>
</protein>
<dbReference type="SUPFAM" id="SSF55729">
    <property type="entry name" value="Acyl-CoA N-acyltransferases (Nat)"/>
    <property type="match status" value="1"/>
</dbReference>
<name>A0A0X3UTM3_9ACTN</name>
<reference evidence="2 3" key="1">
    <citation type="submission" date="2015-10" db="EMBL/GenBank/DDBJ databases">
        <authorList>
            <person name="Gilbert D.G."/>
        </authorList>
    </citation>
    <scope>NUCLEOTIDE SEQUENCE [LARGE SCALE GENOMIC DNA]</scope>
    <source>
        <strain evidence="2 3">NRRL B-16712</strain>
    </source>
</reference>
<dbReference type="RefSeq" id="WP_067689552.1">
    <property type="nucleotide sequence ID" value="NZ_LLZH01000097.1"/>
</dbReference>
<dbReference type="Proteomes" id="UP000053244">
    <property type="component" value="Unassembled WGS sequence"/>
</dbReference>
<dbReference type="AlphaFoldDB" id="A0A0X3UTM3"/>
<dbReference type="InterPro" id="IPR016181">
    <property type="entry name" value="Acyl_CoA_acyltransferase"/>
</dbReference>
<evidence type="ECO:0000313" key="2">
    <source>
        <dbReference type="EMBL" id="KUL35874.1"/>
    </source>
</evidence>
<evidence type="ECO:0000313" key="3">
    <source>
        <dbReference type="Proteomes" id="UP000053244"/>
    </source>
</evidence>
<keyword evidence="3" id="KW-1185">Reference proteome</keyword>
<dbReference type="InterPro" id="IPR000182">
    <property type="entry name" value="GNAT_dom"/>
</dbReference>
<dbReference type="CDD" id="cd04301">
    <property type="entry name" value="NAT_SF"/>
    <property type="match status" value="1"/>
</dbReference>
<accession>A0A0X3UTM3</accession>
<dbReference type="PROSITE" id="PS51186">
    <property type="entry name" value="GNAT"/>
    <property type="match status" value="1"/>
</dbReference>
<organism evidence="2 3">
    <name type="scientific">Actinoplanes awajinensis subsp. mycoplanecinus</name>
    <dbReference type="NCBI Taxonomy" id="135947"/>
    <lineage>
        <taxon>Bacteria</taxon>
        <taxon>Bacillati</taxon>
        <taxon>Actinomycetota</taxon>
        <taxon>Actinomycetes</taxon>
        <taxon>Micromonosporales</taxon>
        <taxon>Micromonosporaceae</taxon>
        <taxon>Actinoplanes</taxon>
    </lineage>
</organism>
<comment type="caution">
    <text evidence="2">The sequence shown here is derived from an EMBL/GenBank/DDBJ whole genome shotgun (WGS) entry which is preliminary data.</text>
</comment>
<dbReference type="OrthoDB" id="9796171at2"/>
<evidence type="ECO:0000259" key="1">
    <source>
        <dbReference type="PROSITE" id="PS51186"/>
    </source>
</evidence>
<sequence>MHPQPQDELRVASFHDLTPGTLYDLLRLRSEVFVVEQECVYPDLDGRDAEPGTRHLWFDRGGEVRAYLRILDDEGTARIGRVVTAKSARGAGLAGRLIERALELIGDGPVVLHAQAYLVAFYARYGFEATGPEYVEDGIPHVPMGRLPLAS</sequence>
<dbReference type="GO" id="GO:0016747">
    <property type="term" value="F:acyltransferase activity, transferring groups other than amino-acyl groups"/>
    <property type="evidence" value="ECO:0007669"/>
    <property type="project" value="InterPro"/>
</dbReference>
<proteinExistence type="predicted"/>
<dbReference type="Gene3D" id="3.40.630.30">
    <property type="match status" value="1"/>
</dbReference>
<gene>
    <name evidence="2" type="ORF">ADL15_14070</name>
</gene>